<evidence type="ECO:0000313" key="7">
    <source>
        <dbReference type="EMBL" id="EAS00308.2"/>
    </source>
</evidence>
<dbReference type="Proteomes" id="UP000009168">
    <property type="component" value="Unassembled WGS sequence"/>
</dbReference>
<feature type="compositionally biased region" description="Basic and acidic residues" evidence="6">
    <location>
        <begin position="1"/>
        <end position="12"/>
    </location>
</feature>
<dbReference type="eggNOG" id="KOG4177">
    <property type="taxonomic scope" value="Eukaryota"/>
</dbReference>
<dbReference type="SUPFAM" id="SSF48403">
    <property type="entry name" value="Ankyrin repeat"/>
    <property type="match status" value="1"/>
</dbReference>
<reference evidence="8" key="1">
    <citation type="journal article" date="2006" name="PLoS Biol.">
        <title>Macronuclear genome sequence of the ciliate Tetrahymena thermophila, a model eukaryote.</title>
        <authorList>
            <person name="Eisen J.A."/>
            <person name="Coyne R.S."/>
            <person name="Wu M."/>
            <person name="Wu D."/>
            <person name="Thiagarajan M."/>
            <person name="Wortman J.R."/>
            <person name="Badger J.H."/>
            <person name="Ren Q."/>
            <person name="Amedeo P."/>
            <person name="Jones K.M."/>
            <person name="Tallon L.J."/>
            <person name="Delcher A.L."/>
            <person name="Salzberg S.L."/>
            <person name="Silva J.C."/>
            <person name="Haas B.J."/>
            <person name="Majoros W.H."/>
            <person name="Farzad M."/>
            <person name="Carlton J.M."/>
            <person name="Smith R.K. Jr."/>
            <person name="Garg J."/>
            <person name="Pearlman R.E."/>
            <person name="Karrer K.M."/>
            <person name="Sun L."/>
            <person name="Manning G."/>
            <person name="Elde N.C."/>
            <person name="Turkewitz A.P."/>
            <person name="Asai D.J."/>
            <person name="Wilkes D.E."/>
            <person name="Wang Y."/>
            <person name="Cai H."/>
            <person name="Collins K."/>
            <person name="Stewart B.A."/>
            <person name="Lee S.R."/>
            <person name="Wilamowska K."/>
            <person name="Weinberg Z."/>
            <person name="Ruzzo W.L."/>
            <person name="Wloga D."/>
            <person name="Gaertig J."/>
            <person name="Frankel J."/>
            <person name="Tsao C.-C."/>
            <person name="Gorovsky M.A."/>
            <person name="Keeling P.J."/>
            <person name="Waller R.F."/>
            <person name="Patron N.J."/>
            <person name="Cherry J.M."/>
            <person name="Stover N.A."/>
            <person name="Krieger C.J."/>
            <person name="del Toro C."/>
            <person name="Ryder H.F."/>
            <person name="Williamson S.C."/>
            <person name="Barbeau R.A."/>
            <person name="Hamilton E.P."/>
            <person name="Orias E."/>
        </authorList>
    </citation>
    <scope>NUCLEOTIDE SEQUENCE [LARGE SCALE GENOMIC DNA]</scope>
    <source>
        <strain evidence="8">SB210</strain>
    </source>
</reference>
<evidence type="ECO:0000256" key="4">
    <source>
        <dbReference type="PROSITE-ProRule" id="PRU00023"/>
    </source>
</evidence>
<dbReference type="RefSeq" id="XP_001020553.2">
    <property type="nucleotide sequence ID" value="XM_001020553.2"/>
</dbReference>
<dbReference type="InterPro" id="IPR036770">
    <property type="entry name" value="Ankyrin_rpt-contain_sf"/>
</dbReference>
<dbReference type="InterPro" id="IPR003591">
    <property type="entry name" value="Leu-rich_rpt_typical-subtyp"/>
</dbReference>
<dbReference type="Gene3D" id="1.25.40.20">
    <property type="entry name" value="Ankyrin repeat-containing domain"/>
    <property type="match status" value="2"/>
</dbReference>
<gene>
    <name evidence="7" type="ORF">TTHERM_00218810</name>
</gene>
<protein>
    <submittedName>
        <fullName evidence="7">Ankyrin repeat protein</fullName>
    </submittedName>
</protein>
<evidence type="ECO:0000256" key="1">
    <source>
        <dbReference type="ARBA" id="ARBA00022614"/>
    </source>
</evidence>
<feature type="region of interest" description="Disordered" evidence="6">
    <location>
        <begin position="952"/>
        <end position="1039"/>
    </location>
</feature>
<feature type="compositionally biased region" description="Low complexity" evidence="6">
    <location>
        <begin position="13"/>
        <end position="22"/>
    </location>
</feature>
<dbReference type="PROSITE" id="PS51450">
    <property type="entry name" value="LRR"/>
    <property type="match status" value="2"/>
</dbReference>
<evidence type="ECO:0000313" key="8">
    <source>
        <dbReference type="Proteomes" id="UP000009168"/>
    </source>
</evidence>
<evidence type="ECO:0000256" key="2">
    <source>
        <dbReference type="ARBA" id="ARBA00022737"/>
    </source>
</evidence>
<feature type="repeat" description="ANK" evidence="4">
    <location>
        <begin position="773"/>
        <end position="805"/>
    </location>
</feature>
<feature type="compositionally biased region" description="Low complexity" evidence="6">
    <location>
        <begin position="975"/>
        <end position="992"/>
    </location>
</feature>
<evidence type="ECO:0000256" key="3">
    <source>
        <dbReference type="ARBA" id="ARBA00023043"/>
    </source>
</evidence>
<dbReference type="SUPFAM" id="SSF52058">
    <property type="entry name" value="L domain-like"/>
    <property type="match status" value="1"/>
</dbReference>
<dbReference type="PROSITE" id="PS50297">
    <property type="entry name" value="ANK_REP_REGION"/>
    <property type="match status" value="1"/>
</dbReference>
<dbReference type="PANTHER" id="PTHR24189">
    <property type="entry name" value="MYOTROPHIN"/>
    <property type="match status" value="1"/>
</dbReference>
<feature type="compositionally biased region" description="Polar residues" evidence="6">
    <location>
        <begin position="961"/>
        <end position="970"/>
    </location>
</feature>
<dbReference type="Gene3D" id="3.80.10.10">
    <property type="entry name" value="Ribonuclease Inhibitor"/>
    <property type="match status" value="1"/>
</dbReference>
<dbReference type="STRING" id="312017.I7MFL4"/>
<dbReference type="InterPro" id="IPR032675">
    <property type="entry name" value="LRR_dom_sf"/>
</dbReference>
<name>I7MFL4_TETTS</name>
<dbReference type="Pfam" id="PF12796">
    <property type="entry name" value="Ank_2"/>
    <property type="match status" value="2"/>
</dbReference>
<feature type="region of interest" description="Disordered" evidence="6">
    <location>
        <begin position="1841"/>
        <end position="1873"/>
    </location>
</feature>
<dbReference type="SMART" id="SM00369">
    <property type="entry name" value="LRR_TYP"/>
    <property type="match status" value="2"/>
</dbReference>
<sequence>MKNSQEVKKPEHSQLQQTSYQASSQSQVSQIGSFGVNGNFNSINIKKLVQQSNNYWHAERNFFNSDKNRNGIDELERMANSIENILTPKGNFKQQELNKYAYESDQNILNTSNFLHRDSFCADMHEWPDQSIDERENVMQNYEKRNIYTHNIGVGQKKKSEENFDNITGIISNTAQRSLTNQANKTNEGNHRRIQSVQSDIKTTQIQNNLGTKHNLPHGQHLGQGQNSLSNISLNGTTNLNSQSSGNINAIMSNHKNNQMKNTMMVNMNVNRNYINNANNNQNNMNSNNIPNQASNQNYCSNQTGFSQKKLQDITFSFNYVKKGASSISKNIFSFNTSTLQIVDLSFNKFRDIPAEILDFPNLRVLKLDTNLIKVLNPDLFLKVKLEYFSISNNLLFEIPQLITQWSETLKYLDVSLNRIEELSVLPSLKRLQSLHIHNNDFRFIPCMISNFENSLLELSLDWFQYTNPPLQLRQSGLHGAKIIQKLMHFLKMYSKQDNSIQYIIQKYRYSSQKQDCADVNFIEVVAYLSNQNIPFDINFRDPKDSNKCLSHKAAEREEIGCLISILEKEYNLINAIDNDNHTPLSLSILHEKFFSAKTLISNGANVNLGGSQYGTCLNLATIKYQYYLVQDLLKRGANPNGADNEGNTPLHYIMTIFHRDKSYSSKICDLLLQFRADPNIKNKDGWAPIHLVARRGQSDAFEYIQTYNKYLTENNYQNKRLPEFANLPGVKDGSLMNQQKTLNTIIQLKDSQNVSGCLQYMPFHINLKGGKDKQSPLHIACMHSCYDIVKELLESGADIFSRNLNNKTPLHLCMKDNYLYKLLKMKESEIFYQFYSLHRQIQITSPTLYTQETPIKNNILNRTNTQQSYNLQSSKRQLFQENQPIQSNNNTNQPILNSQQKAGTNHSNMSLSSFNAQQQGQQQNINKNNFSNQALQVANIIQNNLGQLVNQNNQVMPGNDQKNSQSNSDFIRPNSLSQNSKQQSKNQLSNNINFDDCDVEISDRDDDEKRDPRTDQLSIKKNKKMEDNEENEYDVSESQLTNRAANFQNLQGLNVKENSKNYNYIQNFEQKFKDSQQSDLNRIQKGQLIRNSPLLSKQKFKSGEEQNECLRADEFEGEYDDACVDHEDDSINKQLNDHLPSNPNYFQQNQIQQSSLSYATNQKQLNQNYQIDFHQQEINSLFNQKLNYLNEECDEELNKEEEFFNADIDESKSMLELISTKKKIMNQSLPYAPNNIQQLNYIQTVNRTNIQKIQASKANHSRSKSNIEGNFLSKISENQQKAAYSNSQVQKQHFKNQTKDDLVFQKQNPQKGLIKEDGLDAPPQIITPQHISFFNYLLEKTKNMHEYYSVSLQNYKKGILSEFNTLYEKFRYFVIMMKLQVEYQNMILHLNNEKEMLQSILGENSILSLGAIDRSNSNLMIMKMLLEIAENLKCESHSLLLVQKDYPTPTEQNFFGSVININNNITYWMRQYEETIHDTITQTQSNFQEDQNDVIELVQNKKREEKQNDNGQNQKDLQEDIKLYERENSILKENIIYQLGNYDFNEAINYLEKEIKSEDTSIINAFEACQSFFQIRESLYQKQSDLNNNKQRKNQISNIQPQPKTYQDDSKALFTFPSNLISSKQYKVSKQLNSNSVSQLSSLQELNGSKNQIKQQNTEASGKNQLINIISGKNSQNTSIIFGSDQQDTLNSQKSNISQQHEKSGLNQGFQYQTQFNNNFLNKYQTNLQQINNNSNLQKQQQLEHAQNKKNDSSQTNLNGVTDIILSNPDIHATKPLVSQQNQKFMKHNENHQFYSLAQKQQVLAEKALNKQLSTHSTGQSQIRDKIFSNDHFSIFEKKQSLNTNNNQLKKDNPKTNTINNTQASEDDSNNNSFNLIAPIGAKLDSINNLYIEPQQQEVKQQNKIFQFQQIKQQQQQQQYTLIPISQLKTAQNKK</sequence>
<keyword evidence="8" id="KW-1185">Reference proteome</keyword>
<dbReference type="OrthoDB" id="310270at2759"/>
<evidence type="ECO:0000256" key="6">
    <source>
        <dbReference type="SAM" id="MobiDB-lite"/>
    </source>
</evidence>
<dbReference type="SMART" id="SM00248">
    <property type="entry name" value="ANK"/>
    <property type="match status" value="6"/>
</dbReference>
<feature type="repeat" description="ANK" evidence="4">
    <location>
        <begin position="646"/>
        <end position="684"/>
    </location>
</feature>
<dbReference type="InParanoid" id="I7MFL4"/>
<dbReference type="Pfam" id="PF13855">
    <property type="entry name" value="LRR_8"/>
    <property type="match status" value="1"/>
</dbReference>
<dbReference type="InterPro" id="IPR001611">
    <property type="entry name" value="Leu-rich_rpt"/>
</dbReference>
<feature type="region of interest" description="Disordered" evidence="6">
    <location>
        <begin position="210"/>
        <end position="241"/>
    </location>
</feature>
<feature type="region of interest" description="Disordered" evidence="6">
    <location>
        <begin position="1"/>
        <end position="22"/>
    </location>
</feature>
<dbReference type="EMBL" id="GG662621">
    <property type="protein sequence ID" value="EAS00308.2"/>
    <property type="molecule type" value="Genomic_DNA"/>
</dbReference>
<keyword evidence="1" id="KW-0433">Leucine-rich repeat</keyword>
<keyword evidence="5" id="KW-0175">Coiled coil</keyword>
<keyword evidence="2" id="KW-0677">Repeat</keyword>
<feature type="compositionally biased region" description="Polar residues" evidence="6">
    <location>
        <begin position="1856"/>
        <end position="1873"/>
    </location>
</feature>
<dbReference type="InterPro" id="IPR002110">
    <property type="entry name" value="Ankyrin_rpt"/>
</dbReference>
<feature type="region of interest" description="Disordered" evidence="6">
    <location>
        <begin position="886"/>
        <end position="911"/>
    </location>
</feature>
<evidence type="ECO:0000256" key="5">
    <source>
        <dbReference type="SAM" id="Coils"/>
    </source>
</evidence>
<proteinExistence type="predicted"/>
<accession>I7MFL4</accession>
<feature type="compositionally biased region" description="Acidic residues" evidence="6">
    <location>
        <begin position="996"/>
        <end position="1007"/>
    </location>
</feature>
<dbReference type="KEGG" id="tet:TTHERM_00218810"/>
<keyword evidence="3 4" id="KW-0040">ANK repeat</keyword>
<feature type="coiled-coil region" evidence="5">
    <location>
        <begin position="1495"/>
        <end position="1535"/>
    </location>
</feature>
<dbReference type="GeneID" id="7838231"/>
<dbReference type="PROSITE" id="PS50088">
    <property type="entry name" value="ANK_REPEAT"/>
    <property type="match status" value="2"/>
</dbReference>
<organism evidence="7 8">
    <name type="scientific">Tetrahymena thermophila (strain SB210)</name>
    <dbReference type="NCBI Taxonomy" id="312017"/>
    <lineage>
        <taxon>Eukaryota</taxon>
        <taxon>Sar</taxon>
        <taxon>Alveolata</taxon>
        <taxon>Ciliophora</taxon>
        <taxon>Intramacronucleata</taxon>
        <taxon>Oligohymenophorea</taxon>
        <taxon>Hymenostomatida</taxon>
        <taxon>Tetrahymenina</taxon>
        <taxon>Tetrahymenidae</taxon>
        <taxon>Tetrahymena</taxon>
    </lineage>
</organism>
<dbReference type="InterPro" id="IPR050745">
    <property type="entry name" value="Multifunctional_regulatory"/>
</dbReference>
<feature type="compositionally biased region" description="Polar residues" evidence="6">
    <location>
        <begin position="223"/>
        <end position="241"/>
    </location>
</feature>